<keyword evidence="1" id="KW-0812">Transmembrane</keyword>
<organism evidence="2 3">
    <name type="scientific">Actinoplanes palleronii</name>
    <dbReference type="NCBI Taxonomy" id="113570"/>
    <lineage>
        <taxon>Bacteria</taxon>
        <taxon>Bacillati</taxon>
        <taxon>Actinomycetota</taxon>
        <taxon>Actinomycetes</taxon>
        <taxon>Micromonosporales</taxon>
        <taxon>Micromonosporaceae</taxon>
        <taxon>Actinoplanes</taxon>
    </lineage>
</organism>
<proteinExistence type="predicted"/>
<accession>A0ABQ4BJD2</accession>
<evidence type="ECO:0000313" key="2">
    <source>
        <dbReference type="EMBL" id="GIE70375.1"/>
    </source>
</evidence>
<gene>
    <name evidence="2" type="ORF">Apa02nite_064830</name>
</gene>
<reference evidence="2 3" key="1">
    <citation type="submission" date="2021-01" db="EMBL/GenBank/DDBJ databases">
        <title>Whole genome shotgun sequence of Actinoplanes palleronii NBRC 14916.</title>
        <authorList>
            <person name="Komaki H."/>
            <person name="Tamura T."/>
        </authorList>
    </citation>
    <scope>NUCLEOTIDE SEQUENCE [LARGE SCALE GENOMIC DNA]</scope>
    <source>
        <strain evidence="2 3">NBRC 14916</strain>
    </source>
</reference>
<protein>
    <recommendedName>
        <fullName evidence="4">DUF2846 domain-containing protein</fullName>
    </recommendedName>
</protein>
<feature type="transmembrane region" description="Helical" evidence="1">
    <location>
        <begin position="106"/>
        <end position="124"/>
    </location>
</feature>
<evidence type="ECO:0008006" key="4">
    <source>
        <dbReference type="Google" id="ProtNLM"/>
    </source>
</evidence>
<dbReference type="EMBL" id="BOMS01000102">
    <property type="protein sequence ID" value="GIE70375.1"/>
    <property type="molecule type" value="Genomic_DNA"/>
</dbReference>
<evidence type="ECO:0000313" key="3">
    <source>
        <dbReference type="Proteomes" id="UP000624709"/>
    </source>
</evidence>
<keyword evidence="3" id="KW-1185">Reference proteome</keyword>
<dbReference type="Proteomes" id="UP000624709">
    <property type="component" value="Unassembled WGS sequence"/>
</dbReference>
<sequence>MAGLAIDLRHPAGAFLYNVTKPKLVIDGIDHQVPDWGQYLFDVPPGPHRVEVWVPYVFPRRAGRASVDLVIAEQGVSMEYMAPSVTFAKGSLGPAGQQKSAGFKTVHAFNITAIVLVVIAVIYLRTR</sequence>
<dbReference type="RefSeq" id="WP_203828403.1">
    <property type="nucleotide sequence ID" value="NZ_BAAATY010000030.1"/>
</dbReference>
<evidence type="ECO:0000256" key="1">
    <source>
        <dbReference type="SAM" id="Phobius"/>
    </source>
</evidence>
<keyword evidence="1" id="KW-0472">Membrane</keyword>
<comment type="caution">
    <text evidence="2">The sequence shown here is derived from an EMBL/GenBank/DDBJ whole genome shotgun (WGS) entry which is preliminary data.</text>
</comment>
<keyword evidence="1" id="KW-1133">Transmembrane helix</keyword>
<name>A0ABQ4BJD2_9ACTN</name>